<reference evidence="1 2" key="1">
    <citation type="submission" date="2024-02" db="EMBL/GenBank/DDBJ databases">
        <title>Bifidobacterium honeyensis sp. nov., isolated from the comb honey.</title>
        <authorList>
            <person name="Liu W."/>
            <person name="Li Y."/>
        </authorList>
    </citation>
    <scope>NUCLEOTIDE SEQUENCE [LARGE SCALE GENOMIC DNA]</scope>
    <source>
        <strain evidence="1 2">IMAU50988</strain>
    </source>
</reference>
<organism evidence="1 2">
    <name type="scientific">Bifidobacterium favimelis</name>
    <dbReference type="NCBI Taxonomy" id="3122979"/>
    <lineage>
        <taxon>Bacteria</taxon>
        <taxon>Bacillati</taxon>
        <taxon>Actinomycetota</taxon>
        <taxon>Actinomycetes</taxon>
        <taxon>Bifidobacteriales</taxon>
        <taxon>Bifidobacteriaceae</taxon>
        <taxon>Bifidobacterium</taxon>
    </lineage>
</organism>
<proteinExistence type="predicted"/>
<protein>
    <submittedName>
        <fullName evidence="1">Uncharacterized protein</fullName>
    </submittedName>
</protein>
<dbReference type="EMBL" id="JBANBB010000001">
    <property type="protein sequence ID" value="MEK0306391.1"/>
    <property type="molecule type" value="Genomic_DNA"/>
</dbReference>
<evidence type="ECO:0000313" key="2">
    <source>
        <dbReference type="Proteomes" id="UP001373159"/>
    </source>
</evidence>
<comment type="caution">
    <text evidence="1">The sequence shown here is derived from an EMBL/GenBank/DDBJ whole genome shotgun (WGS) entry which is preliminary data.</text>
</comment>
<keyword evidence="2" id="KW-1185">Reference proteome</keyword>
<name>A0ABU8ZMB9_9BIFI</name>
<dbReference type="Proteomes" id="UP001373159">
    <property type="component" value="Unassembled WGS sequence"/>
</dbReference>
<accession>A0ABU8ZMB9</accession>
<sequence>MNDKANQYAQVEPEIDEKAEDYPDVHLEALGLKFDLPNLNSADLPIELVQTILIIKSRVVLSQEEQYQALATCLAYFEQMQPNLWNRLRSTGNALGWLAGIVKAWAEESGLDPKSFASSSSRPDTREH</sequence>
<gene>
    <name evidence="1" type="ORF">V8P97_02760</name>
</gene>
<evidence type="ECO:0000313" key="1">
    <source>
        <dbReference type="EMBL" id="MEK0306391.1"/>
    </source>
</evidence>
<dbReference type="RefSeq" id="WP_340468907.1">
    <property type="nucleotide sequence ID" value="NZ_JBANBB010000001.1"/>
</dbReference>